<gene>
    <name evidence="2" type="ORF">DSM106044_03096</name>
</gene>
<dbReference type="Pfam" id="PF16079">
    <property type="entry name" value="Phage_holin_5_2"/>
    <property type="match status" value="1"/>
</dbReference>
<evidence type="ECO:0000256" key="1">
    <source>
        <dbReference type="SAM" id="Phobius"/>
    </source>
</evidence>
<keyword evidence="1" id="KW-0472">Membrane</keyword>
<keyword evidence="1" id="KW-1133">Transmembrane helix</keyword>
<protein>
    <submittedName>
        <fullName evidence="2">Phage holin</fullName>
    </submittedName>
</protein>
<dbReference type="Proteomes" id="UP000306509">
    <property type="component" value="Unassembled WGS sequence"/>
</dbReference>
<evidence type="ECO:0000313" key="3">
    <source>
        <dbReference type="Proteomes" id="UP000306509"/>
    </source>
</evidence>
<keyword evidence="3" id="KW-1185">Reference proteome</keyword>
<sequence length="96" mass="10396">MELGFITEHYMPIVVIACMIIGYCIKHIIWLEKISNQYIPLILSVLGAVLGCVANSSISLDTVVYGALSGLASTGLHQAFTRIIESGIKEGNDKTK</sequence>
<feature type="transmembrane region" description="Helical" evidence="1">
    <location>
        <begin position="12"/>
        <end position="31"/>
    </location>
</feature>
<comment type="caution">
    <text evidence="2">The sequence shown here is derived from an EMBL/GenBank/DDBJ whole genome shotgun (WGS) entry which is preliminary data.</text>
</comment>
<proteinExistence type="predicted"/>
<name>A0A4U8QDF3_9FIRM</name>
<keyword evidence="1" id="KW-0812">Transmembrane</keyword>
<feature type="transmembrane region" description="Helical" evidence="1">
    <location>
        <begin position="38"/>
        <end position="58"/>
    </location>
</feature>
<dbReference type="InterPro" id="IPR032111">
    <property type="entry name" value="Clostridium_phage_holin"/>
</dbReference>
<dbReference type="RefSeq" id="WP_138002835.1">
    <property type="nucleotide sequence ID" value="NZ_QGQD01000060.1"/>
</dbReference>
<reference evidence="2 3" key="1">
    <citation type="journal article" date="2019" name="Anaerobe">
        <title>Detection of Robinsoniella peoriensis in multiple bone samples of a trauma patient.</title>
        <authorList>
            <person name="Schrottner P."/>
            <person name="Hartwich K."/>
            <person name="Bunk B."/>
            <person name="Schober I."/>
            <person name="Helbig S."/>
            <person name="Rudolph W.W."/>
            <person name="Gunzer F."/>
        </authorList>
    </citation>
    <scope>NUCLEOTIDE SEQUENCE [LARGE SCALE GENOMIC DNA]</scope>
    <source>
        <strain evidence="2 3">DSM 106044</strain>
    </source>
</reference>
<dbReference type="AlphaFoldDB" id="A0A4U8QDF3"/>
<accession>A0A4U8QDF3</accession>
<dbReference type="EMBL" id="QGQD01000060">
    <property type="protein sequence ID" value="TLD00006.1"/>
    <property type="molecule type" value="Genomic_DNA"/>
</dbReference>
<organism evidence="2 3">
    <name type="scientific">Robinsoniella peoriensis</name>
    <dbReference type="NCBI Taxonomy" id="180332"/>
    <lineage>
        <taxon>Bacteria</taxon>
        <taxon>Bacillati</taxon>
        <taxon>Bacillota</taxon>
        <taxon>Clostridia</taxon>
        <taxon>Lachnospirales</taxon>
        <taxon>Lachnospiraceae</taxon>
        <taxon>Robinsoniella</taxon>
    </lineage>
</organism>
<evidence type="ECO:0000313" key="2">
    <source>
        <dbReference type="EMBL" id="TLD00006.1"/>
    </source>
</evidence>